<dbReference type="AlphaFoldDB" id="A0A183TNW4"/>
<accession>A0A183TNW4</accession>
<dbReference type="OrthoDB" id="10631642at2759"/>
<evidence type="ECO:0000313" key="2">
    <source>
        <dbReference type="EMBL" id="VDM04548.1"/>
    </source>
</evidence>
<dbReference type="EMBL" id="UYSU01043809">
    <property type="protein sequence ID" value="VDM04548.1"/>
    <property type="molecule type" value="Genomic_DNA"/>
</dbReference>
<reference evidence="2 3" key="2">
    <citation type="submission" date="2018-11" db="EMBL/GenBank/DDBJ databases">
        <authorList>
            <consortium name="Pathogen Informatics"/>
        </authorList>
    </citation>
    <scope>NUCLEOTIDE SEQUENCE [LARGE SCALE GENOMIC DNA]</scope>
    <source>
        <strain evidence="2 3">NST_G2</strain>
    </source>
</reference>
<feature type="region of interest" description="Disordered" evidence="1">
    <location>
        <begin position="81"/>
        <end position="107"/>
    </location>
</feature>
<name>A0A183TNW4_SCHSO</name>
<keyword evidence="3" id="KW-1185">Reference proteome</keyword>
<feature type="compositionally biased region" description="Low complexity" evidence="1">
    <location>
        <begin position="22"/>
        <end position="46"/>
    </location>
</feature>
<evidence type="ECO:0000313" key="3">
    <source>
        <dbReference type="Proteomes" id="UP000275846"/>
    </source>
</evidence>
<organism evidence="4">
    <name type="scientific">Schistocephalus solidus</name>
    <name type="common">Tapeworm</name>
    <dbReference type="NCBI Taxonomy" id="70667"/>
    <lineage>
        <taxon>Eukaryota</taxon>
        <taxon>Metazoa</taxon>
        <taxon>Spiralia</taxon>
        <taxon>Lophotrochozoa</taxon>
        <taxon>Platyhelminthes</taxon>
        <taxon>Cestoda</taxon>
        <taxon>Eucestoda</taxon>
        <taxon>Diphyllobothriidea</taxon>
        <taxon>Diphyllobothriidae</taxon>
        <taxon>Schistocephalus</taxon>
    </lineage>
</organism>
<evidence type="ECO:0000256" key="1">
    <source>
        <dbReference type="SAM" id="MobiDB-lite"/>
    </source>
</evidence>
<reference evidence="4" key="1">
    <citation type="submission" date="2016-06" db="UniProtKB">
        <authorList>
            <consortium name="WormBaseParasite"/>
        </authorList>
    </citation>
    <scope>IDENTIFICATION</scope>
</reference>
<protein>
    <submittedName>
        <fullName evidence="4">UBX domain-containing protein</fullName>
    </submittedName>
</protein>
<feature type="region of interest" description="Disordered" evidence="1">
    <location>
        <begin position="1"/>
        <end position="54"/>
    </location>
</feature>
<proteinExistence type="predicted"/>
<dbReference type="Proteomes" id="UP000275846">
    <property type="component" value="Unassembled WGS sequence"/>
</dbReference>
<sequence length="213" mass="24577">MAENDCESVAVTSTTKDDIENSSPQHPSSLPPQSSSPTAASSLSGSAHGTVSLEERVKRLREAEQSKAEQRRIQFLESQRQAELKREKQKEERKRRIEETRQREEARTRMAQERRKELERQHQVAPDVVLLLCIPLREKQSTLDHKSVYREFDLRLNAKEAEVHRNRFTPEPTFSLLFGGKLMAIDCFFFCRGFPVSDSLWEVDGQPGNCYRS</sequence>
<dbReference type="WBParaSite" id="SSLN_0001884501-mRNA-1">
    <property type="protein sequence ID" value="SSLN_0001884501-mRNA-1"/>
    <property type="gene ID" value="SSLN_0001884501"/>
</dbReference>
<gene>
    <name evidence="2" type="ORF">SSLN_LOCUS18162</name>
</gene>
<evidence type="ECO:0000313" key="4">
    <source>
        <dbReference type="WBParaSite" id="SSLN_0001884501-mRNA-1"/>
    </source>
</evidence>